<gene>
    <name evidence="2" type="ORF">OUZ56_033108</name>
</gene>
<organism evidence="2 3">
    <name type="scientific">Daphnia magna</name>
    <dbReference type="NCBI Taxonomy" id="35525"/>
    <lineage>
        <taxon>Eukaryota</taxon>
        <taxon>Metazoa</taxon>
        <taxon>Ecdysozoa</taxon>
        <taxon>Arthropoda</taxon>
        <taxon>Crustacea</taxon>
        <taxon>Branchiopoda</taxon>
        <taxon>Diplostraca</taxon>
        <taxon>Cladocera</taxon>
        <taxon>Anomopoda</taxon>
        <taxon>Daphniidae</taxon>
        <taxon>Daphnia</taxon>
    </lineage>
</organism>
<name>A0ABR0BA73_9CRUS</name>
<evidence type="ECO:0000256" key="1">
    <source>
        <dbReference type="SAM" id="MobiDB-lite"/>
    </source>
</evidence>
<protein>
    <submittedName>
        <fullName evidence="2">Uncharacterized protein</fullName>
    </submittedName>
</protein>
<dbReference type="Proteomes" id="UP001234178">
    <property type="component" value="Unassembled WGS sequence"/>
</dbReference>
<feature type="region of interest" description="Disordered" evidence="1">
    <location>
        <begin position="199"/>
        <end position="234"/>
    </location>
</feature>
<reference evidence="2 3" key="1">
    <citation type="journal article" date="2023" name="Nucleic Acids Res.">
        <title>The hologenome of Daphnia magna reveals possible DNA methylation and microbiome-mediated evolution of the host genome.</title>
        <authorList>
            <person name="Chaturvedi A."/>
            <person name="Li X."/>
            <person name="Dhandapani V."/>
            <person name="Marshall H."/>
            <person name="Kissane S."/>
            <person name="Cuenca-Cambronero M."/>
            <person name="Asole G."/>
            <person name="Calvet F."/>
            <person name="Ruiz-Romero M."/>
            <person name="Marangio P."/>
            <person name="Guigo R."/>
            <person name="Rago D."/>
            <person name="Mirbahai L."/>
            <person name="Eastwood N."/>
            <person name="Colbourne J.K."/>
            <person name="Zhou J."/>
            <person name="Mallon E."/>
            <person name="Orsini L."/>
        </authorList>
    </citation>
    <scope>NUCLEOTIDE SEQUENCE [LARGE SCALE GENOMIC DNA]</scope>
    <source>
        <strain evidence="2">LRV0_1</strain>
    </source>
</reference>
<comment type="caution">
    <text evidence="2">The sequence shown here is derived from an EMBL/GenBank/DDBJ whole genome shotgun (WGS) entry which is preliminary data.</text>
</comment>
<evidence type="ECO:0000313" key="2">
    <source>
        <dbReference type="EMBL" id="KAK4045484.1"/>
    </source>
</evidence>
<evidence type="ECO:0000313" key="3">
    <source>
        <dbReference type="Proteomes" id="UP001234178"/>
    </source>
</evidence>
<proteinExistence type="predicted"/>
<dbReference type="EMBL" id="JAOYFB010000044">
    <property type="protein sequence ID" value="KAK4045484.1"/>
    <property type="molecule type" value="Genomic_DNA"/>
</dbReference>
<keyword evidence="3" id="KW-1185">Reference proteome</keyword>
<accession>A0ABR0BA73</accession>
<sequence>MNSVGPNSRTSRASCSPALCSPIASPPNSSKVCLAISNISNPGASTNTGTLRPEKRSSFICAPSTTPFSHITSALNLNAVEGYPQCQVGSSSSQAAESISAWVNAIRVVSGAPIRDAEGIEDHWVVLVDVPRRGENLGSRPRYRCEPPFRAVNRTHFSAILDIYETSTGNLIQLLDLRLPQRRLTFAWARTPAASSICTRAAHAPRRSAALPTTTSGAGSHPLSHNRRRPPRTSSRCAQALEALDELFVEDLKRELRVPVRPVRNLTKPRLPLAEAQIHIERHPRLHLHTIADA</sequence>